<dbReference type="HOGENOM" id="CLU_044348_1_0_5"/>
<dbReference type="STRING" id="438753.AZC_0365"/>
<dbReference type="PANTHER" id="PTHR47163:SF2">
    <property type="entry name" value="SI:DKEY-17M8.2"/>
    <property type="match status" value="1"/>
</dbReference>
<reference evidence="3 4" key="1">
    <citation type="journal article" date="2007" name="Appl. Environ. Microbiol.">
        <title>Rhizobial factors required for stem nodule maturation and maintenance in Sesbania rostrata-Azorhizobium caulinodans ORS571 symbiosis.</title>
        <authorList>
            <person name="Suzuki S."/>
            <person name="Aono T."/>
            <person name="Lee KB."/>
            <person name="Suzuki T."/>
            <person name="Liu CT."/>
            <person name="Miwa H."/>
            <person name="Wakao S."/>
            <person name="Iki T."/>
            <person name="Oyaizu H."/>
        </authorList>
    </citation>
    <scope>NUCLEOTIDE SEQUENCE [LARGE SCALE GENOMIC DNA]</scope>
    <source>
        <strain evidence="4">ATCC 43989 / DSM 5975 / JCM 20966 / LMG 6465 / NBRC 14845 / NCIMB 13405 / ORS 571</strain>
    </source>
</reference>
<sequence length="385" mass="43244">MAQHFLLSRAARTISLAKVARMSDEEAHDAFRNIRWAATDGKPVCPRCACAETLTYKTRKLYKCKACAHQFSVTLGTIFASRKLPIRDYLLAIAIFVNGAKGHSALQLSRDLDVQYKTAFVMAHKIREALAAEMKDMTVSGTVEVDGAYFGGHIRRENRKEDRKDRRLAQHQTGKRRVVVIMRERGGRTLPFVFKAEAHAIETIAQRVAPGSIIHADEAAHWDKLHALYLTKRINHQESYSDGEACTNGAESFFSRIRRAEIGIHHHISGPYLAAYSAEMAWREDHRRVSNGEPVPDDGRLRSGSPGEPSVEGLLAAVTLGRSRPWSVRPHNLGIANFFPDPSGVDVNHYGFLTPLRTFNCLLVFGSDQWVFQDRSKPIFTINRL</sequence>
<gene>
    <name evidence="3" type="ordered locus">AZC_0365</name>
</gene>
<dbReference type="KEGG" id="azc:AZC_0365"/>
<keyword evidence="4" id="KW-1185">Reference proteome</keyword>
<feature type="domain" description="ISXO2-like transposase" evidence="2">
    <location>
        <begin position="138"/>
        <end position="285"/>
    </location>
</feature>
<name>A8IJV7_AZOC5</name>
<dbReference type="Pfam" id="PF12762">
    <property type="entry name" value="DDE_Tnp_IS1595"/>
    <property type="match status" value="1"/>
</dbReference>
<dbReference type="InterPro" id="IPR053164">
    <property type="entry name" value="IS1016-like_transposase"/>
</dbReference>
<reference evidence="3 4" key="6">
    <citation type="journal article" date="2011" name="Appl. Environ. Microbiol.">
        <title>Involvement of the azorhizobial chromosome partition gene (parA) in the onset of bacteroid differentiation during Sesbania rostrata stem nodule development.</title>
        <authorList>
            <person name="Liu CT."/>
            <person name="Lee KB."/>
            <person name="Wang YS."/>
            <person name="Peng MH."/>
            <person name="Lee KT."/>
            <person name="Suzuki S."/>
            <person name="Suzuki T."/>
            <person name="Oyaizu H."/>
        </authorList>
    </citation>
    <scope>NUCLEOTIDE SEQUENCE [LARGE SCALE GENOMIC DNA]</scope>
    <source>
        <strain evidence="4">ATCC 43989 / DSM 5975 / JCM 20966 / LMG 6465 / NBRC 14845 / NCIMB 13405 / ORS 571</strain>
    </source>
</reference>
<proteinExistence type="predicted"/>
<evidence type="ECO:0000256" key="1">
    <source>
        <dbReference type="SAM" id="MobiDB-lite"/>
    </source>
</evidence>
<dbReference type="eggNOG" id="COG3677">
    <property type="taxonomic scope" value="Bacteria"/>
</dbReference>
<dbReference type="PANTHER" id="PTHR47163">
    <property type="entry name" value="DDE_TNP_IS1595 DOMAIN-CONTAINING PROTEIN"/>
    <property type="match status" value="1"/>
</dbReference>
<dbReference type="InterPro" id="IPR024442">
    <property type="entry name" value="Transposase_Zn_ribbon"/>
</dbReference>
<reference evidence="3 4" key="3">
    <citation type="journal article" date="2008" name="BMC Genomics">
        <title>The genome of the versatile nitrogen fixer Azorhizobium caulinodans ORS571.</title>
        <authorList>
            <person name="Lee KB."/>
            <person name="Backer P.D."/>
            <person name="Aono T."/>
            <person name="Liu CT."/>
            <person name="Suzuki S."/>
            <person name="Suzuki T."/>
            <person name="Kaneko T."/>
            <person name="Yamada M."/>
            <person name="Tabata S."/>
            <person name="Kupfer D.M."/>
            <person name="Najar F.Z."/>
            <person name="Wiley G.B."/>
            <person name="Roe B."/>
            <person name="Binnewies T.T."/>
            <person name="Ussery D.W."/>
            <person name="D'Haeze W."/>
            <person name="Herder J.D."/>
            <person name="Gevers D."/>
            <person name="Vereecke D."/>
            <person name="Holsters M."/>
            <person name="Oyaizu H."/>
        </authorList>
    </citation>
    <scope>NUCLEOTIDE SEQUENCE [LARGE SCALE GENOMIC DNA]</scope>
    <source>
        <strain evidence="4">ATCC 43989 / DSM 5975 / JCM 20966 / LMG 6465 / NBRC 14845 / NCIMB 13405 / ORS 571</strain>
    </source>
</reference>
<dbReference type="NCBIfam" id="NF033547">
    <property type="entry name" value="transpos_IS1595"/>
    <property type="match status" value="1"/>
</dbReference>
<dbReference type="Proteomes" id="UP000000270">
    <property type="component" value="Chromosome"/>
</dbReference>
<reference evidence="3 4" key="5">
    <citation type="journal article" date="2010" name="Appl. Environ. Microbiol.">
        <title>phrR-like gene praR of Azorhizobium caulinodans ORS571 is essential for symbiosis with Sesbania rostrata and is involved in expression of reb genes.</title>
        <authorList>
            <person name="Akiba N."/>
            <person name="Aono T."/>
            <person name="Toyazaki H."/>
            <person name="Sato S."/>
            <person name="Oyaizu H."/>
        </authorList>
    </citation>
    <scope>NUCLEOTIDE SEQUENCE [LARGE SCALE GENOMIC DNA]</scope>
    <source>
        <strain evidence="4">ATCC 43989 / DSM 5975 / JCM 20966 / LMG 6465 / NBRC 14845 / NCIMB 13405 / ORS 571</strain>
    </source>
</reference>
<dbReference type="AlphaFoldDB" id="A8IJV7"/>
<accession>A8IJV7</accession>
<protein>
    <submittedName>
        <fullName evidence="3">Putative transposase</fullName>
    </submittedName>
</protein>
<evidence type="ECO:0000313" key="4">
    <source>
        <dbReference type="Proteomes" id="UP000000270"/>
    </source>
</evidence>
<organism evidence="3 4">
    <name type="scientific">Azorhizobium caulinodans (strain ATCC 43989 / DSM 5975 / JCM 20966 / LMG 6465 / NBRC 14845 / NCIMB 13405 / ORS 571)</name>
    <dbReference type="NCBI Taxonomy" id="438753"/>
    <lineage>
        <taxon>Bacteria</taxon>
        <taxon>Pseudomonadati</taxon>
        <taxon>Pseudomonadota</taxon>
        <taxon>Alphaproteobacteria</taxon>
        <taxon>Hyphomicrobiales</taxon>
        <taxon>Xanthobacteraceae</taxon>
        <taxon>Azorhizobium</taxon>
    </lineage>
</organism>
<dbReference type="SMART" id="SM01126">
    <property type="entry name" value="DDE_Tnp_IS1595"/>
    <property type="match status" value="1"/>
</dbReference>
<feature type="region of interest" description="Disordered" evidence="1">
    <location>
        <begin position="289"/>
        <end position="309"/>
    </location>
</feature>
<reference evidence="4" key="2">
    <citation type="submission" date="2007-04" db="EMBL/GenBank/DDBJ databases">
        <title>Complete genome sequence of the nitrogen-fixing bacterium Azorhizobium caulinodans ORS571.</title>
        <authorList>
            <person name="Lee K.B."/>
            <person name="Backer P.D."/>
            <person name="Aono T."/>
            <person name="Liu C.T."/>
            <person name="Suzuki S."/>
            <person name="Suzuki T."/>
            <person name="Kaneko T."/>
            <person name="Yamada M."/>
            <person name="Tabata S."/>
            <person name="Kupfer D.M."/>
            <person name="Najar F.Z."/>
            <person name="Wiley G.B."/>
            <person name="Roe B."/>
            <person name="Binnewies T."/>
            <person name="Ussery D."/>
            <person name="Vereecke D."/>
            <person name="Gevers D."/>
            <person name="Holsters M."/>
            <person name="Oyaizu H."/>
        </authorList>
    </citation>
    <scope>NUCLEOTIDE SEQUENCE [LARGE SCALE GENOMIC DNA]</scope>
    <source>
        <strain evidence="4">ATCC 43989 / DSM 5975 / JCM 20966 / LMG 6465 / NBRC 14845 / NCIMB 13405 / ORS 571</strain>
    </source>
</reference>
<reference evidence="3 4" key="4">
    <citation type="journal article" date="2009" name="Appl. Environ. Microbiol.">
        <title>Comparative genome-wide transcriptional profiling of Azorhizobium caulinodans ORS571 grown under free-living and symbiotic conditions.</title>
        <authorList>
            <person name="Tsukada S."/>
            <person name="Aono T."/>
            <person name="Akiba N."/>
            <person name="Lee KB."/>
            <person name="Liu CT."/>
            <person name="Toyazaki H."/>
            <person name="Oyaizu H."/>
        </authorList>
    </citation>
    <scope>NUCLEOTIDE SEQUENCE [LARGE SCALE GENOMIC DNA]</scope>
    <source>
        <strain evidence="4">ATCC 43989 / DSM 5975 / JCM 20966 / LMG 6465 / NBRC 14845 / NCIMB 13405 / ORS 571</strain>
    </source>
</reference>
<dbReference type="InterPro" id="IPR024445">
    <property type="entry name" value="Tnp_ISXO2-like"/>
</dbReference>
<evidence type="ECO:0000259" key="2">
    <source>
        <dbReference type="SMART" id="SM01126"/>
    </source>
</evidence>
<dbReference type="EMBL" id="AP009384">
    <property type="protein sequence ID" value="BAF86363.1"/>
    <property type="molecule type" value="Genomic_DNA"/>
</dbReference>
<dbReference type="Pfam" id="PF12760">
    <property type="entry name" value="Zn_ribbon_IS1595"/>
    <property type="match status" value="1"/>
</dbReference>
<evidence type="ECO:0000313" key="3">
    <source>
        <dbReference type="EMBL" id="BAF86363.1"/>
    </source>
</evidence>